<feature type="chain" id="PRO_5046462517" description="DUF4136 domain-containing protein" evidence="2">
    <location>
        <begin position="24"/>
        <end position="246"/>
    </location>
</feature>
<dbReference type="PROSITE" id="PS51257">
    <property type="entry name" value="PROKAR_LIPOPROTEIN"/>
    <property type="match status" value="1"/>
</dbReference>
<evidence type="ECO:0008006" key="5">
    <source>
        <dbReference type="Google" id="ProtNLM"/>
    </source>
</evidence>
<keyword evidence="4" id="KW-1185">Reference proteome</keyword>
<dbReference type="Gene3D" id="3.30.160.670">
    <property type="match status" value="1"/>
</dbReference>
<name>A0ABR9CYV7_9GAMM</name>
<evidence type="ECO:0000256" key="2">
    <source>
        <dbReference type="SAM" id="SignalP"/>
    </source>
</evidence>
<feature type="region of interest" description="Disordered" evidence="1">
    <location>
        <begin position="227"/>
        <end position="246"/>
    </location>
</feature>
<protein>
    <recommendedName>
        <fullName evidence="5">DUF4136 domain-containing protein</fullName>
    </recommendedName>
</protein>
<accession>A0ABR9CYV7</accession>
<gene>
    <name evidence="3" type="ORF">IE877_08405</name>
</gene>
<sequence length="246" mass="27799">MQNSKLTGLSYRVLVLLMTALLAACSTSPRPMQFRTEIDSLAAVTATPSNTRFVVLPGNAGANEQDLQFIEFKTYIEKVLTNRGYSKASSIQDSNLVMFLSYGVGAPEVHQYSYDVPMWNDMGYYYPYRMSRFYNGYYPGFGMGGYSQRTESYTTFRRYLVLEACDKDAYLQQQQRKQLWKTSVQSNGASNDLRLVFPYMAAAMQAYLGSNTGHMITVDIDESDPLARSLLGPYQPSTPQTPQQPR</sequence>
<comment type="caution">
    <text evidence="3">The sequence shown here is derived from an EMBL/GenBank/DDBJ whole genome shotgun (WGS) entry which is preliminary data.</text>
</comment>
<dbReference type="Proteomes" id="UP000652176">
    <property type="component" value="Unassembled WGS sequence"/>
</dbReference>
<dbReference type="EMBL" id="JACXSS010000001">
    <property type="protein sequence ID" value="MBD9355905.1"/>
    <property type="molecule type" value="Genomic_DNA"/>
</dbReference>
<evidence type="ECO:0000313" key="3">
    <source>
        <dbReference type="EMBL" id="MBD9355905.1"/>
    </source>
</evidence>
<dbReference type="RefSeq" id="WP_192374265.1">
    <property type="nucleotide sequence ID" value="NZ_CAJHIV010000001.1"/>
</dbReference>
<keyword evidence="2" id="KW-0732">Signal</keyword>
<feature type="signal peptide" evidence="2">
    <location>
        <begin position="1"/>
        <end position="23"/>
    </location>
</feature>
<organism evidence="3 4">
    <name type="scientific">Methylomonas albis</name>
    <dbReference type="NCBI Taxonomy" id="1854563"/>
    <lineage>
        <taxon>Bacteria</taxon>
        <taxon>Pseudomonadati</taxon>
        <taxon>Pseudomonadota</taxon>
        <taxon>Gammaproteobacteria</taxon>
        <taxon>Methylococcales</taxon>
        <taxon>Methylococcaceae</taxon>
        <taxon>Methylomonas</taxon>
    </lineage>
</organism>
<evidence type="ECO:0000313" key="4">
    <source>
        <dbReference type="Proteomes" id="UP000652176"/>
    </source>
</evidence>
<reference evidence="3 4" key="1">
    <citation type="submission" date="2020-09" db="EMBL/GenBank/DDBJ databases">
        <title>Methylomonas albis sp. nov. and Methylomonas fluvii sp. nov.: Two cold-adapted methanotrophs from the River Elbe and an amended description of Methylovulum psychrotolerans strain Eb1.</title>
        <authorList>
            <person name="Bussmann I.K."/>
            <person name="Klings K.-W."/>
            <person name="Warnstedt J."/>
            <person name="Hoppert M."/>
            <person name="Saborowski A."/>
            <person name="Horn F."/>
            <person name="Liebner S."/>
        </authorList>
    </citation>
    <scope>NUCLEOTIDE SEQUENCE [LARGE SCALE GENOMIC DNA]</scope>
    <source>
        <strain evidence="3 4">EbA</strain>
    </source>
</reference>
<evidence type="ECO:0000256" key="1">
    <source>
        <dbReference type="SAM" id="MobiDB-lite"/>
    </source>
</evidence>
<feature type="compositionally biased region" description="Low complexity" evidence="1">
    <location>
        <begin position="235"/>
        <end position="246"/>
    </location>
</feature>
<proteinExistence type="predicted"/>